<comment type="caution">
    <text evidence="2">The sequence shown here is derived from an EMBL/GenBank/DDBJ whole genome shotgun (WGS) entry which is preliminary data.</text>
</comment>
<dbReference type="EMBL" id="JAANBB010000086">
    <property type="protein sequence ID" value="KAF7551038.1"/>
    <property type="molecule type" value="Genomic_DNA"/>
</dbReference>
<dbReference type="Proteomes" id="UP000722485">
    <property type="component" value="Unassembled WGS sequence"/>
</dbReference>
<evidence type="ECO:0000313" key="3">
    <source>
        <dbReference type="Proteomes" id="UP000722485"/>
    </source>
</evidence>
<sequence>MTAPSLLLIAILRLSSIATAGATEAATVTISTLEDGVVEVTEQQANVIRSGEDAYKVIHSDEAVNRRNSMSPRERQSGNANFKRFCSKYLSITPYAATETKTVTAKRGTTITHKIKTVVTRTISTETHVITTRPTITEYVTETSTHIATTAGIPRPEPDQPTYINNLLHEDQDQLSHSSQYLYNNTACT</sequence>
<accession>A0A9P5LHZ7</accession>
<feature type="chain" id="PRO_5040256867" evidence="1">
    <location>
        <begin position="23"/>
        <end position="189"/>
    </location>
</feature>
<reference evidence="2" key="1">
    <citation type="submission" date="2020-03" db="EMBL/GenBank/DDBJ databases">
        <title>Draft Genome Sequence of Cylindrodendrum hubeiense.</title>
        <authorList>
            <person name="Buettner E."/>
            <person name="Kellner H."/>
        </authorList>
    </citation>
    <scope>NUCLEOTIDE SEQUENCE</scope>
    <source>
        <strain evidence="2">IHI 201604</strain>
    </source>
</reference>
<proteinExistence type="predicted"/>
<keyword evidence="1" id="KW-0732">Signal</keyword>
<keyword evidence="3" id="KW-1185">Reference proteome</keyword>
<evidence type="ECO:0000256" key="1">
    <source>
        <dbReference type="SAM" id="SignalP"/>
    </source>
</evidence>
<evidence type="ECO:0000313" key="2">
    <source>
        <dbReference type="EMBL" id="KAF7551038.1"/>
    </source>
</evidence>
<organism evidence="2 3">
    <name type="scientific">Cylindrodendrum hubeiense</name>
    <dbReference type="NCBI Taxonomy" id="595255"/>
    <lineage>
        <taxon>Eukaryota</taxon>
        <taxon>Fungi</taxon>
        <taxon>Dikarya</taxon>
        <taxon>Ascomycota</taxon>
        <taxon>Pezizomycotina</taxon>
        <taxon>Sordariomycetes</taxon>
        <taxon>Hypocreomycetidae</taxon>
        <taxon>Hypocreales</taxon>
        <taxon>Nectriaceae</taxon>
        <taxon>Cylindrodendrum</taxon>
    </lineage>
</organism>
<dbReference type="AlphaFoldDB" id="A0A9P5LHZ7"/>
<gene>
    <name evidence="2" type="ORF">G7Z17_g5317</name>
</gene>
<name>A0A9P5LHZ7_9HYPO</name>
<protein>
    <submittedName>
        <fullName evidence="2">Uncharacterized protein</fullName>
    </submittedName>
</protein>
<feature type="signal peptide" evidence="1">
    <location>
        <begin position="1"/>
        <end position="22"/>
    </location>
</feature>